<evidence type="ECO:0000313" key="3">
    <source>
        <dbReference type="Proteomes" id="UP000829194"/>
    </source>
</evidence>
<keyword evidence="3" id="KW-1185">Reference proteome</keyword>
<gene>
    <name evidence="2" type="ORF">MOV92_16075</name>
</gene>
<name>A0ABY3XC52_9GAMM</name>
<dbReference type="InterPro" id="IPR046256">
    <property type="entry name" value="DUF6289"/>
</dbReference>
<organism evidence="2 3">
    <name type="scientific">Lysobacter gummosus</name>
    <dbReference type="NCBI Taxonomy" id="262324"/>
    <lineage>
        <taxon>Bacteria</taxon>
        <taxon>Pseudomonadati</taxon>
        <taxon>Pseudomonadota</taxon>
        <taxon>Gammaproteobacteria</taxon>
        <taxon>Lysobacterales</taxon>
        <taxon>Lysobacteraceae</taxon>
        <taxon>Lysobacter</taxon>
    </lineage>
</organism>
<accession>A0ABY3XC52</accession>
<dbReference type="EMBL" id="CP093547">
    <property type="protein sequence ID" value="UNP28010.1"/>
    <property type="molecule type" value="Genomic_DNA"/>
</dbReference>
<keyword evidence="1" id="KW-0732">Signal</keyword>
<dbReference type="Proteomes" id="UP000829194">
    <property type="component" value="Chromosome"/>
</dbReference>
<feature type="signal peptide" evidence="1">
    <location>
        <begin position="1"/>
        <end position="29"/>
    </location>
</feature>
<sequence>MSEVKQSSKRKLSLILLAAGMAVSLAAAALPHAGPGQGYVFTYYSDASHSEEVGGMGYGHCGEPFDWGTHTRYFTYVKVTCNPNP</sequence>
<dbReference type="Pfam" id="PF19806">
    <property type="entry name" value="DUF6289"/>
    <property type="match status" value="1"/>
</dbReference>
<reference evidence="2 3" key="1">
    <citation type="submission" date="2022-03" db="EMBL/GenBank/DDBJ databases">
        <title>Complete genome sequence of Lysobacter capsici VKM B-2533 and Lysobacter gummosus 10.1.1, promising sources of lytic agents.</title>
        <authorList>
            <person name="Tarlachkov S.V."/>
            <person name="Kudryakova I.V."/>
            <person name="Afoshin A.S."/>
            <person name="Leontyevskaya E.A."/>
            <person name="Leontyevskaya N.V."/>
        </authorList>
    </citation>
    <scope>NUCLEOTIDE SEQUENCE [LARGE SCALE GENOMIC DNA]</scope>
    <source>
        <strain evidence="2 3">10.1.1</strain>
    </source>
</reference>
<protein>
    <submittedName>
        <fullName evidence="2">DUF6289 family protein</fullName>
    </submittedName>
</protein>
<evidence type="ECO:0000256" key="1">
    <source>
        <dbReference type="SAM" id="SignalP"/>
    </source>
</evidence>
<dbReference type="RefSeq" id="WP_057943668.1">
    <property type="nucleotide sequence ID" value="NZ_CP011131.1"/>
</dbReference>
<feature type="chain" id="PRO_5045306439" evidence="1">
    <location>
        <begin position="30"/>
        <end position="85"/>
    </location>
</feature>
<proteinExistence type="predicted"/>
<evidence type="ECO:0000313" key="2">
    <source>
        <dbReference type="EMBL" id="UNP28010.1"/>
    </source>
</evidence>